<feature type="region of interest" description="Disordered" evidence="1">
    <location>
        <begin position="19"/>
        <end position="57"/>
    </location>
</feature>
<feature type="compositionally biased region" description="Pro residues" evidence="1">
    <location>
        <begin position="20"/>
        <end position="30"/>
    </location>
</feature>
<evidence type="ECO:0000313" key="2">
    <source>
        <dbReference type="EMBL" id="KXG26181.1"/>
    </source>
</evidence>
<proteinExistence type="predicted"/>
<dbReference type="Proteomes" id="UP000000768">
    <property type="component" value="Chromosome 6"/>
</dbReference>
<evidence type="ECO:0000313" key="3">
    <source>
        <dbReference type="Proteomes" id="UP000000768"/>
    </source>
</evidence>
<dbReference type="InParanoid" id="A0A1B6PKI7"/>
<sequence length="131" mass="13767">MIGASPSWCQLVAKRSAPLFRPPSKAPPLPSVSHGSRALGHASNPSSARRGAATGPISTEHPCPPLAFLSLPPVAPPTDETIDADYFPSHRHGPWDLFLPTPAFAAPSSAPEALTTPGYLNRVCDPLLLFV</sequence>
<gene>
    <name evidence="2" type="ORF">SORBI_3006G062000</name>
</gene>
<protein>
    <submittedName>
        <fullName evidence="2">Uncharacterized protein</fullName>
    </submittedName>
</protein>
<name>A0A1B6PKI7_SORBI</name>
<dbReference type="Gramene" id="KXG26181">
    <property type="protein sequence ID" value="KXG26181"/>
    <property type="gene ID" value="SORBI_3006G062000"/>
</dbReference>
<evidence type="ECO:0000256" key="1">
    <source>
        <dbReference type="SAM" id="MobiDB-lite"/>
    </source>
</evidence>
<accession>A0A1B6PKI7</accession>
<dbReference type="AlphaFoldDB" id="A0A1B6PKI7"/>
<organism evidence="2 3">
    <name type="scientific">Sorghum bicolor</name>
    <name type="common">Sorghum</name>
    <name type="synonym">Sorghum vulgare</name>
    <dbReference type="NCBI Taxonomy" id="4558"/>
    <lineage>
        <taxon>Eukaryota</taxon>
        <taxon>Viridiplantae</taxon>
        <taxon>Streptophyta</taxon>
        <taxon>Embryophyta</taxon>
        <taxon>Tracheophyta</taxon>
        <taxon>Spermatophyta</taxon>
        <taxon>Magnoliopsida</taxon>
        <taxon>Liliopsida</taxon>
        <taxon>Poales</taxon>
        <taxon>Poaceae</taxon>
        <taxon>PACMAD clade</taxon>
        <taxon>Panicoideae</taxon>
        <taxon>Andropogonodae</taxon>
        <taxon>Andropogoneae</taxon>
        <taxon>Sorghinae</taxon>
        <taxon>Sorghum</taxon>
    </lineage>
</organism>
<reference evidence="3" key="2">
    <citation type="journal article" date="2018" name="Plant J.">
        <title>The Sorghum bicolor reference genome: improved assembly, gene annotations, a transcriptome atlas, and signatures of genome organization.</title>
        <authorList>
            <person name="McCormick R.F."/>
            <person name="Truong S.K."/>
            <person name="Sreedasyam A."/>
            <person name="Jenkins J."/>
            <person name="Shu S."/>
            <person name="Sims D."/>
            <person name="Kennedy M."/>
            <person name="Amirebrahimi M."/>
            <person name="Weers B.D."/>
            <person name="McKinley B."/>
            <person name="Mattison A."/>
            <person name="Morishige D.T."/>
            <person name="Grimwood J."/>
            <person name="Schmutz J."/>
            <person name="Mullet J.E."/>
        </authorList>
    </citation>
    <scope>NUCLEOTIDE SEQUENCE [LARGE SCALE GENOMIC DNA]</scope>
    <source>
        <strain evidence="3">cv. BTx623</strain>
    </source>
</reference>
<reference evidence="2 3" key="1">
    <citation type="journal article" date="2009" name="Nature">
        <title>The Sorghum bicolor genome and the diversification of grasses.</title>
        <authorList>
            <person name="Paterson A.H."/>
            <person name="Bowers J.E."/>
            <person name="Bruggmann R."/>
            <person name="Dubchak I."/>
            <person name="Grimwood J."/>
            <person name="Gundlach H."/>
            <person name="Haberer G."/>
            <person name="Hellsten U."/>
            <person name="Mitros T."/>
            <person name="Poliakov A."/>
            <person name="Schmutz J."/>
            <person name="Spannagl M."/>
            <person name="Tang H."/>
            <person name="Wang X."/>
            <person name="Wicker T."/>
            <person name="Bharti A.K."/>
            <person name="Chapman J."/>
            <person name="Feltus F.A."/>
            <person name="Gowik U."/>
            <person name="Grigoriev I.V."/>
            <person name="Lyons E."/>
            <person name="Maher C.A."/>
            <person name="Martis M."/>
            <person name="Narechania A."/>
            <person name="Otillar R.P."/>
            <person name="Penning B.W."/>
            <person name="Salamov A.A."/>
            <person name="Wang Y."/>
            <person name="Zhang L."/>
            <person name="Carpita N.C."/>
            <person name="Freeling M."/>
            <person name="Gingle A.R."/>
            <person name="Hash C.T."/>
            <person name="Keller B."/>
            <person name="Klein P."/>
            <person name="Kresovich S."/>
            <person name="McCann M.C."/>
            <person name="Ming R."/>
            <person name="Peterson D.G."/>
            <person name="Mehboob-ur-Rahman"/>
            <person name="Ware D."/>
            <person name="Westhoff P."/>
            <person name="Mayer K.F."/>
            <person name="Messing J."/>
            <person name="Rokhsar D.S."/>
        </authorList>
    </citation>
    <scope>NUCLEOTIDE SEQUENCE [LARGE SCALE GENOMIC DNA]</scope>
    <source>
        <strain evidence="3">cv. BTx623</strain>
    </source>
</reference>
<dbReference type="EMBL" id="CM000765">
    <property type="protein sequence ID" value="KXG26181.1"/>
    <property type="molecule type" value="Genomic_DNA"/>
</dbReference>
<keyword evidence="3" id="KW-1185">Reference proteome</keyword>